<evidence type="ECO:0000256" key="8">
    <source>
        <dbReference type="ARBA" id="ARBA00023239"/>
    </source>
</evidence>
<evidence type="ECO:0000256" key="5">
    <source>
        <dbReference type="ARBA" id="ARBA00022723"/>
    </source>
</evidence>
<feature type="binding site" evidence="11">
    <location>
        <position position="142"/>
    </location>
    <ligand>
        <name>Zn(2+)</name>
        <dbReference type="ChEBI" id="CHEBI:29105"/>
        <label>2</label>
    </ligand>
</feature>
<dbReference type="InterPro" id="IPR000771">
    <property type="entry name" value="FBA_II"/>
</dbReference>
<comment type="function">
    <text evidence="2 12">Catalyzes the aldol condensation of dihydroxyacetone phosphate (DHAP or glycerone-phosphate) with glyceraldehyde 3-phosphate (G3P) to form fructose 1,6-bisphosphate (FBP) in gluconeogenesis and the reverse reaction in glycolysis.</text>
</comment>
<comment type="cofactor">
    <cofactor evidence="12">
        <name>Zn(2+)</name>
        <dbReference type="ChEBI" id="CHEBI:29105"/>
    </cofactor>
    <text evidence="12">One is catalytic and the other provides a structural contribution.</text>
</comment>
<dbReference type="STRING" id="76731.RD2015_618"/>
<dbReference type="OrthoDB" id="9803995at2"/>
<dbReference type="GO" id="GO:0004332">
    <property type="term" value="F:fructose-bisphosphate aldolase activity"/>
    <property type="evidence" value="ECO:0007669"/>
    <property type="project" value="UniProtKB-EC"/>
</dbReference>
<dbReference type="FunFam" id="3.20.20.70:FF:000111">
    <property type="entry name" value="Fructose-1,6-bisphosphate aldolase"/>
    <property type="match status" value="1"/>
</dbReference>
<dbReference type="NCBIfam" id="TIGR01521">
    <property type="entry name" value="FruBisAldo_II_B"/>
    <property type="match status" value="1"/>
</dbReference>
<dbReference type="EMBL" id="CP013729">
    <property type="protein sequence ID" value="ALV05115.1"/>
    <property type="molecule type" value="Genomic_DNA"/>
</dbReference>
<protein>
    <recommendedName>
        <fullName evidence="12">Fructose-1,6-bisphosphate aldolase</fullName>
        <shortName evidence="12">FBP aldolase</shortName>
        <ecNumber evidence="12">4.1.2.13</ecNumber>
    </recommendedName>
</protein>
<dbReference type="PROSITE" id="PS00602">
    <property type="entry name" value="ALDOLASE_CLASS_II_1"/>
    <property type="match status" value="1"/>
</dbReference>
<dbReference type="NCBIfam" id="TIGR00167">
    <property type="entry name" value="cbbA"/>
    <property type="match status" value="1"/>
</dbReference>
<evidence type="ECO:0000256" key="10">
    <source>
        <dbReference type="PIRSR" id="PIRSR001359-2"/>
    </source>
</evidence>
<comment type="catalytic activity">
    <reaction evidence="1 12">
        <text>beta-D-fructose 1,6-bisphosphate = D-glyceraldehyde 3-phosphate + dihydroxyacetone phosphate</text>
        <dbReference type="Rhea" id="RHEA:14729"/>
        <dbReference type="ChEBI" id="CHEBI:32966"/>
        <dbReference type="ChEBI" id="CHEBI:57642"/>
        <dbReference type="ChEBI" id="CHEBI:59776"/>
        <dbReference type="EC" id="4.1.2.13"/>
    </reaction>
</comment>
<dbReference type="EC" id="4.1.2.13" evidence="12"/>
<evidence type="ECO:0000256" key="4">
    <source>
        <dbReference type="ARBA" id="ARBA00005812"/>
    </source>
</evidence>
<dbReference type="InterPro" id="IPR050246">
    <property type="entry name" value="Class_II_FBP_aldolase"/>
</dbReference>
<dbReference type="AlphaFoldDB" id="A0A0U3MYU8"/>
<feature type="binding site" evidence="10">
    <location>
        <position position="199"/>
    </location>
    <ligand>
        <name>dihydroxyacetone phosphate</name>
        <dbReference type="ChEBI" id="CHEBI:57642"/>
    </ligand>
</feature>
<dbReference type="Pfam" id="PF01116">
    <property type="entry name" value="F_bP_aldolase"/>
    <property type="match status" value="1"/>
</dbReference>
<dbReference type="Proteomes" id="UP000060699">
    <property type="component" value="Chromosome"/>
</dbReference>
<dbReference type="InterPro" id="IPR006412">
    <property type="entry name" value="Fruct_bisP_Calv"/>
</dbReference>
<feature type="binding site" evidence="11">
    <location>
        <position position="105"/>
    </location>
    <ligand>
        <name>Zn(2+)</name>
        <dbReference type="ChEBI" id="CHEBI:29105"/>
        <label>2</label>
    </ligand>
</feature>
<dbReference type="GO" id="GO:0006096">
    <property type="term" value="P:glycolytic process"/>
    <property type="evidence" value="ECO:0007669"/>
    <property type="project" value="UniProtKB-UniPathway"/>
</dbReference>
<dbReference type="Gene3D" id="3.20.20.70">
    <property type="entry name" value="Aldolase class I"/>
    <property type="match status" value="1"/>
</dbReference>
<keyword evidence="8 12" id="KW-0456">Lyase</keyword>
<feature type="binding site" evidence="10">
    <location>
        <begin position="233"/>
        <end position="235"/>
    </location>
    <ligand>
        <name>dihydroxyacetone phosphate</name>
        <dbReference type="ChEBI" id="CHEBI:57642"/>
    </ligand>
</feature>
<reference evidence="13 14" key="1">
    <citation type="submission" date="2015-12" db="EMBL/GenBank/DDBJ databases">
        <title>Complete genome of Roseateles depolymerans KCTC 42856.</title>
        <authorList>
            <person name="Kim K.M."/>
        </authorList>
    </citation>
    <scope>NUCLEOTIDE SEQUENCE [LARGE SCALE GENOMIC DNA]</scope>
    <source>
        <strain evidence="13 14">KCTC 42856</strain>
    </source>
</reference>
<dbReference type="PIRSF" id="PIRSF001359">
    <property type="entry name" value="F_bP_aldolase_II"/>
    <property type="match status" value="1"/>
</dbReference>
<proteinExistence type="inferred from homology"/>
<evidence type="ECO:0000313" key="13">
    <source>
        <dbReference type="EMBL" id="ALV05115.1"/>
    </source>
</evidence>
<dbReference type="PANTHER" id="PTHR30304">
    <property type="entry name" value="D-TAGATOSE-1,6-BISPHOSPHATE ALDOLASE"/>
    <property type="match status" value="1"/>
</dbReference>
<keyword evidence="6 11" id="KW-0862">Zinc</keyword>
<evidence type="ECO:0000256" key="1">
    <source>
        <dbReference type="ARBA" id="ARBA00000441"/>
    </source>
</evidence>
<evidence type="ECO:0000256" key="6">
    <source>
        <dbReference type="ARBA" id="ARBA00022833"/>
    </source>
</evidence>
<dbReference type="GO" id="GO:0008270">
    <property type="term" value="F:zinc ion binding"/>
    <property type="evidence" value="ECO:0007669"/>
    <property type="project" value="InterPro"/>
</dbReference>
<evidence type="ECO:0000256" key="11">
    <source>
        <dbReference type="PIRSR" id="PIRSR001359-3"/>
    </source>
</evidence>
<feature type="binding site" evidence="10">
    <location>
        <begin position="275"/>
        <end position="278"/>
    </location>
    <ligand>
        <name>dihydroxyacetone phosphate</name>
        <dbReference type="ChEBI" id="CHEBI:57642"/>
    </ligand>
</feature>
<dbReference type="UniPathway" id="UPA00109">
    <property type="reaction ID" value="UER00183"/>
</dbReference>
<dbReference type="SUPFAM" id="SSF51569">
    <property type="entry name" value="Aldolase"/>
    <property type="match status" value="1"/>
</dbReference>
<evidence type="ECO:0000256" key="7">
    <source>
        <dbReference type="ARBA" id="ARBA00023152"/>
    </source>
</evidence>
<keyword evidence="14" id="KW-1185">Reference proteome</keyword>
<evidence type="ECO:0000256" key="3">
    <source>
        <dbReference type="ARBA" id="ARBA00004714"/>
    </source>
</evidence>
<feature type="binding site" evidence="11">
    <location>
        <position position="84"/>
    </location>
    <ligand>
        <name>Zn(2+)</name>
        <dbReference type="ChEBI" id="CHEBI:29105"/>
        <label>1</label>
        <note>catalytic</note>
    </ligand>
</feature>
<dbReference type="PANTHER" id="PTHR30304:SF0">
    <property type="entry name" value="D-TAGATOSE-1,6-BISPHOSPHATE ALDOLASE SUBUNIT GATY-RELATED"/>
    <property type="match status" value="1"/>
</dbReference>
<dbReference type="PATRIC" id="fig|76731.3.peg.629"/>
<comment type="pathway">
    <text evidence="3 12">Carbohydrate degradation; glycolysis; D-glyceraldehyde 3-phosphate and glycerone phosphate from D-glucose: step 4/4.</text>
</comment>
<feature type="binding site" evidence="11">
    <location>
        <position position="232"/>
    </location>
    <ligand>
        <name>Zn(2+)</name>
        <dbReference type="ChEBI" id="CHEBI:29105"/>
        <label>1</label>
        <note>catalytic</note>
    </ligand>
</feature>
<dbReference type="CDD" id="cd00947">
    <property type="entry name" value="TBP_aldolase_IIB"/>
    <property type="match status" value="1"/>
</dbReference>
<dbReference type="RefSeq" id="WP_058933650.1">
    <property type="nucleotide sequence ID" value="NZ_CP013729.1"/>
</dbReference>
<organism evidence="13 14">
    <name type="scientific">Roseateles depolymerans</name>
    <dbReference type="NCBI Taxonomy" id="76731"/>
    <lineage>
        <taxon>Bacteria</taxon>
        <taxon>Pseudomonadati</taxon>
        <taxon>Pseudomonadota</taxon>
        <taxon>Betaproteobacteria</taxon>
        <taxon>Burkholderiales</taxon>
        <taxon>Sphaerotilaceae</taxon>
        <taxon>Roseateles</taxon>
    </lineage>
</organism>
<accession>A0A0U3MYU8</accession>
<dbReference type="PROSITE" id="PS00806">
    <property type="entry name" value="ALDOLASE_CLASS_II_2"/>
    <property type="match status" value="1"/>
</dbReference>
<sequence length="354" mass="38142">MALVSMRQLLDHAAEQGYGIPAFNVNNLEQVQAVMAAADEVNAPVILQASAGARKYAGESFIKHLIQAAVEAYPHIPLVMHQDHGQTPAICQGAIDLGFSSVMMDGSLMPDGKTPASFEYNIDVTRQVVQLSHRVGVTVEGELGCLGSLETGMAGEEDGIGAEGVLDHASLLTDPEEAAQFVKATGLDALAIAIGTSHGAYKFTRQPTGDILAISRVKEIHARIPNTHLVMHGSSSVPQDLLEIIRQYGGNMKETYGVPVSEIQEAIKYGVRKINIDTDIRLAMTGAVRKFLHENPEKFDAREWLKPAREAAKLICKQRYVEFGCEGQAGKIKPRSLADTAKAYASGELAQVVQ</sequence>
<keyword evidence="5 11" id="KW-0479">Metal-binding</keyword>
<feature type="binding site" evidence="11">
    <location>
        <position position="198"/>
    </location>
    <ligand>
        <name>Zn(2+)</name>
        <dbReference type="ChEBI" id="CHEBI:29105"/>
        <label>1</label>
        <note>catalytic</note>
    </ligand>
</feature>
<comment type="cofactor">
    <cofactor evidence="11">
        <name>Zn(2+)</name>
        <dbReference type="ChEBI" id="CHEBI:29105"/>
    </cofactor>
    <text evidence="11">Binds 2 Zn(2+) ions per subunit. One is catalytic and the other provides a structural contribution.</text>
</comment>
<feature type="active site" description="Proton donor" evidence="9">
    <location>
        <position position="83"/>
    </location>
</feature>
<evidence type="ECO:0000256" key="12">
    <source>
        <dbReference type="RuleBase" id="RU365019"/>
    </source>
</evidence>
<gene>
    <name evidence="13" type="ORF">RD2015_618</name>
</gene>
<evidence type="ECO:0000313" key="14">
    <source>
        <dbReference type="Proteomes" id="UP000060699"/>
    </source>
</evidence>
<comment type="similarity">
    <text evidence="4 12">Belongs to the class II fructose-bisphosphate aldolase family.</text>
</comment>
<dbReference type="InterPro" id="IPR013785">
    <property type="entry name" value="Aldolase_TIM"/>
</dbReference>
<evidence type="ECO:0000256" key="2">
    <source>
        <dbReference type="ARBA" id="ARBA00002181"/>
    </source>
</evidence>
<name>A0A0U3MYU8_9BURK</name>
<dbReference type="KEGG" id="rdp:RD2015_618"/>
<keyword evidence="7 12" id="KW-0324">Glycolysis</keyword>
<evidence type="ECO:0000256" key="9">
    <source>
        <dbReference type="PIRSR" id="PIRSR001359-1"/>
    </source>
</evidence>